<dbReference type="InterPro" id="IPR036909">
    <property type="entry name" value="Cyt_c-like_dom_sf"/>
</dbReference>
<evidence type="ECO:0000256" key="5">
    <source>
        <dbReference type="SAM" id="Phobius"/>
    </source>
</evidence>
<evidence type="ECO:0000313" key="7">
    <source>
        <dbReference type="EMBL" id="NHK26411.1"/>
    </source>
</evidence>
<comment type="caution">
    <text evidence="7">The sequence shown here is derived from an EMBL/GenBank/DDBJ whole genome shotgun (WGS) entry which is preliminary data.</text>
</comment>
<organism evidence="7 8">
    <name type="scientific">Aquisalinus luteolus</name>
    <dbReference type="NCBI Taxonomy" id="1566827"/>
    <lineage>
        <taxon>Bacteria</taxon>
        <taxon>Pseudomonadati</taxon>
        <taxon>Pseudomonadota</taxon>
        <taxon>Alphaproteobacteria</taxon>
        <taxon>Parvularculales</taxon>
        <taxon>Parvularculaceae</taxon>
        <taxon>Aquisalinus</taxon>
    </lineage>
</organism>
<dbReference type="Gene3D" id="1.10.760.10">
    <property type="entry name" value="Cytochrome c-like domain"/>
    <property type="match status" value="1"/>
</dbReference>
<dbReference type="InterPro" id="IPR009056">
    <property type="entry name" value="Cyt_c-like_dom"/>
</dbReference>
<dbReference type="Proteomes" id="UP000818603">
    <property type="component" value="Unassembled WGS sequence"/>
</dbReference>
<proteinExistence type="predicted"/>
<dbReference type="EMBL" id="VCJR02000001">
    <property type="protein sequence ID" value="NHK26411.1"/>
    <property type="molecule type" value="Genomic_DNA"/>
</dbReference>
<keyword evidence="5" id="KW-0812">Transmembrane</keyword>
<keyword evidence="3 4" id="KW-0408">Iron</keyword>
<dbReference type="SUPFAM" id="SSF46626">
    <property type="entry name" value="Cytochrome c"/>
    <property type="match status" value="1"/>
</dbReference>
<keyword evidence="5" id="KW-0472">Membrane</keyword>
<evidence type="ECO:0000256" key="1">
    <source>
        <dbReference type="ARBA" id="ARBA00022617"/>
    </source>
</evidence>
<evidence type="ECO:0000259" key="6">
    <source>
        <dbReference type="PROSITE" id="PS51007"/>
    </source>
</evidence>
<keyword evidence="1 4" id="KW-0349">Heme</keyword>
<name>A0ABX0HJ84_9PROT</name>
<dbReference type="RefSeq" id="WP_155135920.1">
    <property type="nucleotide sequence ID" value="NZ_BMGZ01000001.1"/>
</dbReference>
<dbReference type="Pfam" id="PF13442">
    <property type="entry name" value="Cytochrome_CBB3"/>
    <property type="match status" value="1"/>
</dbReference>
<gene>
    <name evidence="7" type="ORF">FF098_000655</name>
</gene>
<feature type="domain" description="Cytochrome c" evidence="6">
    <location>
        <begin position="77"/>
        <end position="156"/>
    </location>
</feature>
<keyword evidence="5" id="KW-1133">Transmembrane helix</keyword>
<dbReference type="PROSITE" id="PS51007">
    <property type="entry name" value="CYTC"/>
    <property type="match status" value="1"/>
</dbReference>
<reference evidence="7 8" key="1">
    <citation type="submission" date="2020-02" db="EMBL/GenBank/DDBJ databases">
        <title>Genome sequence of Parvularcula flava strain NH6-79.</title>
        <authorList>
            <person name="Abdul Karim M.H."/>
            <person name="Lam M.Q."/>
            <person name="Chen S.J."/>
            <person name="Yahya A."/>
            <person name="Shahir S."/>
            <person name="Shamsir M.S."/>
            <person name="Chong C.S."/>
        </authorList>
    </citation>
    <scope>NUCLEOTIDE SEQUENCE [LARGE SCALE GENOMIC DNA]</scope>
    <source>
        <strain evidence="7 8">NH6-79</strain>
    </source>
</reference>
<evidence type="ECO:0000256" key="4">
    <source>
        <dbReference type="PROSITE-ProRule" id="PRU00433"/>
    </source>
</evidence>
<accession>A0ABX0HJ84</accession>
<evidence type="ECO:0000256" key="2">
    <source>
        <dbReference type="ARBA" id="ARBA00022723"/>
    </source>
</evidence>
<keyword evidence="2 4" id="KW-0479">Metal-binding</keyword>
<feature type="transmembrane region" description="Helical" evidence="5">
    <location>
        <begin position="20"/>
        <end position="42"/>
    </location>
</feature>
<evidence type="ECO:0000313" key="8">
    <source>
        <dbReference type="Proteomes" id="UP000818603"/>
    </source>
</evidence>
<keyword evidence="8" id="KW-1185">Reference proteome</keyword>
<sequence>MSNNNSDRPASTAGSSVVWALGACALGAIVCFGIFLMLFGYVGSRGPSGPGSAGGQMMARTDGADVAERQQVAFDDASLARGKAIYAQACVACHGQNMRGGVGFNLVDGEWVHGASPEAILSNIKTGFPDRGMVGFESLYSDEELQDVVDYIRSRREGWESGRYAIWPIAADIARDDFSFEQVMQDEPTKAGRFGAGLVDYGLPEMENFAMVVDGTIHIPAGTPAGVWVQAGGGGGVEVTIDGEPVEPVYDLAGAIYPIDQGVHDLTIAYSTADKPNWYSGNLNIVVLNPETGERAFPLSEAGKSFLNDTSFVIDAQQRPRVIRRVVNNLPSSTISVGLPSGMNFGFNTKSCAIVGAWEGDFLDIGPNIDGRGDAPSVPLGEWMFHEPQAIALSQQGDCRYVGTSLQDDGAPVFAFELGGVPYTVSGQATDGGMAFVYAAAQGRSAGAVSMPEVDGVEMRVEQAGAQTRVLLERTRAQ</sequence>
<protein>
    <submittedName>
        <fullName evidence="7">Cytochrome c</fullName>
    </submittedName>
</protein>
<evidence type="ECO:0000256" key="3">
    <source>
        <dbReference type="ARBA" id="ARBA00023004"/>
    </source>
</evidence>